<dbReference type="GO" id="GO:0004756">
    <property type="term" value="F:selenide, water dikinase activity"/>
    <property type="evidence" value="ECO:0007669"/>
    <property type="project" value="UniProtKB-UniRule"/>
</dbReference>
<keyword evidence="3 9" id="KW-0479">Metal-binding</keyword>
<dbReference type="InterPro" id="IPR036921">
    <property type="entry name" value="PurM-like_N_sf"/>
</dbReference>
<keyword evidence="2 9" id="KW-0808">Transferase</keyword>
<keyword evidence="13" id="KW-1185">Reference proteome</keyword>
<evidence type="ECO:0000313" key="13">
    <source>
        <dbReference type="Proteomes" id="UP000198625"/>
    </source>
</evidence>
<name>A0A1H3S9G9_9FIRM</name>
<comment type="caution">
    <text evidence="9">Lacks conserved residue(s) required for the propagation of feature annotation.</text>
</comment>
<keyword evidence="4 9" id="KW-0547">Nucleotide-binding</keyword>
<evidence type="ECO:0000313" key="12">
    <source>
        <dbReference type="EMBL" id="SDZ34554.1"/>
    </source>
</evidence>
<dbReference type="AlphaFoldDB" id="A0A1H3S9G9"/>
<dbReference type="GO" id="GO:0005737">
    <property type="term" value="C:cytoplasm"/>
    <property type="evidence" value="ECO:0007669"/>
    <property type="project" value="TreeGrafter"/>
</dbReference>
<sequence>MAQVLCQLPKTYDENLIVGIETSDDAAVYKINEDTAIIQTVDFFTPVVDDPYTFGQIAATNSLSDVYAMGGEPKLAMNIICFPTCLPPQIMADILKGGYDKVNEAKAILIGGHTVEDDEPKYGLSVSGFIHPDKVLTNCNAKVGDKLILTKPIGIGIINTAIKAQMVDEETYNKAVKIMTTLNKYAKDAMLKADANSCTDITGFGLLGHALEMAEGSNVTIKLYSEKIPVLSQALEYAKMGLVPGGAYSNMSFIGDKVSFDNRITQEMKDILYDPQTSGGLLISVDANKVELLMKELEGNATQYGIVGEVLEKQQKYIIVE</sequence>
<evidence type="ECO:0000256" key="7">
    <source>
        <dbReference type="ARBA" id="ARBA00022842"/>
    </source>
</evidence>
<dbReference type="InterPro" id="IPR036676">
    <property type="entry name" value="PurM-like_C_sf"/>
</dbReference>
<gene>
    <name evidence="9" type="primary">selD</name>
    <name evidence="12" type="ORF">SAMN05660462_02791</name>
</gene>
<dbReference type="GO" id="GO:0000287">
    <property type="term" value="F:magnesium ion binding"/>
    <property type="evidence" value="ECO:0007669"/>
    <property type="project" value="UniProtKB-UniRule"/>
</dbReference>
<accession>A0A1H3S9G9</accession>
<dbReference type="EC" id="2.7.9.3" evidence="9"/>
<comment type="function">
    <text evidence="9">Synthesizes selenophosphate from selenide and ATP.</text>
</comment>
<organism evidence="12 13">
    <name type="scientific">Proteiniborus ethanoligenes</name>
    <dbReference type="NCBI Taxonomy" id="415015"/>
    <lineage>
        <taxon>Bacteria</taxon>
        <taxon>Bacillati</taxon>
        <taxon>Bacillota</taxon>
        <taxon>Clostridia</taxon>
        <taxon>Eubacteriales</taxon>
        <taxon>Proteiniborus</taxon>
    </lineage>
</organism>
<feature type="domain" description="PurM-like N-terminal" evidence="10">
    <location>
        <begin position="24"/>
        <end position="129"/>
    </location>
</feature>
<proteinExistence type="inferred from homology"/>
<dbReference type="SUPFAM" id="SSF55326">
    <property type="entry name" value="PurM N-terminal domain-like"/>
    <property type="match status" value="1"/>
</dbReference>
<evidence type="ECO:0000256" key="2">
    <source>
        <dbReference type="ARBA" id="ARBA00022679"/>
    </source>
</evidence>
<dbReference type="PANTHER" id="PTHR10256:SF0">
    <property type="entry name" value="INACTIVE SELENIDE, WATER DIKINASE-LIKE PROTEIN-RELATED"/>
    <property type="match status" value="1"/>
</dbReference>
<evidence type="ECO:0000256" key="8">
    <source>
        <dbReference type="ARBA" id="ARBA00023266"/>
    </source>
</evidence>
<dbReference type="Gene3D" id="3.30.1330.10">
    <property type="entry name" value="PurM-like, N-terminal domain"/>
    <property type="match status" value="1"/>
</dbReference>
<evidence type="ECO:0000256" key="3">
    <source>
        <dbReference type="ARBA" id="ARBA00022723"/>
    </source>
</evidence>
<dbReference type="InterPro" id="IPR023061">
    <property type="entry name" value="SelD_I"/>
</dbReference>
<keyword evidence="7 9" id="KW-0460">Magnesium</keyword>
<dbReference type="GO" id="GO:0016260">
    <property type="term" value="P:selenocysteine biosynthetic process"/>
    <property type="evidence" value="ECO:0007669"/>
    <property type="project" value="InterPro"/>
</dbReference>
<evidence type="ECO:0000256" key="4">
    <source>
        <dbReference type="ARBA" id="ARBA00022741"/>
    </source>
</evidence>
<feature type="binding site" evidence="9">
    <location>
        <begin position="112"/>
        <end position="114"/>
    </location>
    <ligand>
        <name>ATP</name>
        <dbReference type="ChEBI" id="CHEBI:30616"/>
        <note>ligand shared between dimeric partners</note>
    </ligand>
</feature>
<keyword evidence="5 9" id="KW-0418">Kinase</keyword>
<dbReference type="Proteomes" id="UP000198625">
    <property type="component" value="Unassembled WGS sequence"/>
</dbReference>
<dbReference type="NCBIfam" id="NF002098">
    <property type="entry name" value="PRK00943.1"/>
    <property type="match status" value="1"/>
</dbReference>
<feature type="binding site" evidence="9">
    <location>
        <position position="25"/>
    </location>
    <ligand>
        <name>Mg(2+)</name>
        <dbReference type="ChEBI" id="CHEBI:18420"/>
    </ligand>
</feature>
<dbReference type="FunFam" id="3.30.1330.10:FF:000003">
    <property type="entry name" value="Selenide, water dikinase"/>
    <property type="match status" value="1"/>
</dbReference>
<feature type="binding site" description="in other chain" evidence="9">
    <location>
        <begin position="22"/>
        <end position="24"/>
    </location>
    <ligand>
        <name>ATP</name>
        <dbReference type="ChEBI" id="CHEBI:30616"/>
        <note>ligand shared between dimeric partners</note>
    </ligand>
</feature>
<evidence type="ECO:0000256" key="6">
    <source>
        <dbReference type="ARBA" id="ARBA00022840"/>
    </source>
</evidence>
<feature type="binding site" description="in other chain" evidence="9">
    <location>
        <position position="42"/>
    </location>
    <ligand>
        <name>ATP</name>
        <dbReference type="ChEBI" id="CHEBI:30616"/>
        <note>ligand shared between dimeric partners</note>
    </ligand>
</feature>
<evidence type="ECO:0000259" key="10">
    <source>
        <dbReference type="Pfam" id="PF00586"/>
    </source>
</evidence>
<dbReference type="GO" id="GO:0005524">
    <property type="term" value="F:ATP binding"/>
    <property type="evidence" value="ECO:0007669"/>
    <property type="project" value="UniProtKB-UniRule"/>
</dbReference>
<dbReference type="InterPro" id="IPR010918">
    <property type="entry name" value="PurM-like_C_dom"/>
</dbReference>
<dbReference type="FunFam" id="3.90.650.10:FF:000004">
    <property type="entry name" value="Selenide, water dikinase"/>
    <property type="match status" value="1"/>
</dbReference>
<keyword evidence="6 9" id="KW-0067">ATP-binding</keyword>
<evidence type="ECO:0000256" key="5">
    <source>
        <dbReference type="ARBA" id="ARBA00022777"/>
    </source>
</evidence>
<comment type="cofactor">
    <cofactor evidence="9">
        <name>Mg(2+)</name>
        <dbReference type="ChEBI" id="CHEBI:18420"/>
    </cofactor>
    <text evidence="9">Binds 1 Mg(2+) ion per monomer.</text>
</comment>
<dbReference type="CDD" id="cd02195">
    <property type="entry name" value="SelD"/>
    <property type="match status" value="1"/>
</dbReference>
<comment type="similarity">
    <text evidence="1 9">Belongs to the selenophosphate synthase 1 family. Class I subfamily.</text>
</comment>
<protein>
    <recommendedName>
        <fullName evidence="9">Selenide, water dikinase</fullName>
        <ecNumber evidence="9">2.7.9.3</ecNumber>
    </recommendedName>
    <alternativeName>
        <fullName evidence="9">Selenium donor protein</fullName>
    </alternativeName>
    <alternativeName>
        <fullName evidence="9">Selenophosphate synthase</fullName>
    </alternativeName>
</protein>
<feature type="binding site" evidence="9">
    <location>
        <position position="65"/>
    </location>
    <ligand>
        <name>Mg(2+)</name>
        <dbReference type="ChEBI" id="CHEBI:18420"/>
    </ligand>
</feature>
<dbReference type="STRING" id="415015.SAMN05660462_02791"/>
<dbReference type="InterPro" id="IPR004536">
    <property type="entry name" value="SPS/SelD"/>
</dbReference>
<dbReference type="PIRSF" id="PIRSF036407">
    <property type="entry name" value="Selenphspht_syn"/>
    <property type="match status" value="1"/>
</dbReference>
<dbReference type="Gene3D" id="3.90.650.10">
    <property type="entry name" value="PurM-like C-terminal domain"/>
    <property type="match status" value="1"/>
</dbReference>
<dbReference type="HAMAP" id="MF_00625">
    <property type="entry name" value="SelD"/>
    <property type="match status" value="1"/>
</dbReference>
<dbReference type="NCBIfam" id="TIGR00476">
    <property type="entry name" value="selD"/>
    <property type="match status" value="1"/>
</dbReference>
<keyword evidence="8 9" id="KW-0711">Selenium</keyword>
<dbReference type="Pfam" id="PF00586">
    <property type="entry name" value="AIRS"/>
    <property type="match status" value="1"/>
</dbReference>
<comment type="catalytic activity">
    <reaction evidence="9">
        <text>hydrogenselenide + ATP + H2O = selenophosphate + AMP + phosphate + 2 H(+)</text>
        <dbReference type="Rhea" id="RHEA:18737"/>
        <dbReference type="ChEBI" id="CHEBI:15377"/>
        <dbReference type="ChEBI" id="CHEBI:15378"/>
        <dbReference type="ChEBI" id="CHEBI:16144"/>
        <dbReference type="ChEBI" id="CHEBI:29317"/>
        <dbReference type="ChEBI" id="CHEBI:30616"/>
        <dbReference type="ChEBI" id="CHEBI:43474"/>
        <dbReference type="ChEBI" id="CHEBI:456215"/>
        <dbReference type="EC" id="2.7.9.3"/>
    </reaction>
</comment>
<dbReference type="InterPro" id="IPR016188">
    <property type="entry name" value="PurM-like_N"/>
</dbReference>
<evidence type="ECO:0000259" key="11">
    <source>
        <dbReference type="Pfam" id="PF02769"/>
    </source>
</evidence>
<feature type="domain" description="PurM-like C-terminal" evidence="11">
    <location>
        <begin position="142"/>
        <end position="320"/>
    </location>
</feature>
<feature type="binding site" evidence="9">
    <location>
        <position position="200"/>
    </location>
    <ligand>
        <name>Mg(2+)</name>
        <dbReference type="ChEBI" id="CHEBI:18420"/>
    </ligand>
</feature>
<reference evidence="13" key="1">
    <citation type="submission" date="2016-10" db="EMBL/GenBank/DDBJ databases">
        <authorList>
            <person name="Varghese N."/>
            <person name="Submissions S."/>
        </authorList>
    </citation>
    <scope>NUCLEOTIDE SEQUENCE [LARGE SCALE GENOMIC DNA]</scope>
    <source>
        <strain evidence="13">DSM 21650</strain>
    </source>
</reference>
<evidence type="ECO:0000256" key="1">
    <source>
        <dbReference type="ARBA" id="ARBA00008026"/>
    </source>
</evidence>
<dbReference type="Pfam" id="PF02769">
    <property type="entry name" value="AIRS_C"/>
    <property type="match status" value="1"/>
</dbReference>
<dbReference type="PANTHER" id="PTHR10256">
    <property type="entry name" value="SELENIDE, WATER DIKINASE"/>
    <property type="match status" value="1"/>
</dbReference>
<dbReference type="SUPFAM" id="SSF56042">
    <property type="entry name" value="PurM C-terminal domain-like"/>
    <property type="match status" value="1"/>
</dbReference>
<feature type="binding site" description="in other chain" evidence="9">
    <location>
        <position position="65"/>
    </location>
    <ligand>
        <name>ATP</name>
        <dbReference type="ChEBI" id="CHEBI:30616"/>
        <note>ligand shared between dimeric partners</note>
    </ligand>
</feature>
<evidence type="ECO:0000256" key="9">
    <source>
        <dbReference type="HAMAP-Rule" id="MF_00625"/>
    </source>
</evidence>
<comment type="subunit">
    <text evidence="9">Homodimer.</text>
</comment>
<dbReference type="EMBL" id="FNQE01000039">
    <property type="protein sequence ID" value="SDZ34554.1"/>
    <property type="molecule type" value="Genomic_DNA"/>
</dbReference>